<gene>
    <name evidence="3" type="ORF">AXF17_04705</name>
</gene>
<dbReference type="PANTHER" id="PTHR35568:SF1">
    <property type="entry name" value="TRANSCRIPTIONAL REGULATOR DAUR"/>
    <property type="match status" value="1"/>
</dbReference>
<dbReference type="InterPro" id="IPR039445">
    <property type="entry name" value="DauR-like_HTH"/>
</dbReference>
<reference evidence="4" key="1">
    <citation type="submission" date="2016-05" db="EMBL/GenBank/DDBJ databases">
        <authorList>
            <person name="Holder M.E."/>
            <person name="Ajami N.J."/>
            <person name="Petrosino J.F."/>
        </authorList>
    </citation>
    <scope>NUCLEOTIDE SEQUENCE [LARGE SCALE GENOMIC DNA]</scope>
    <source>
        <strain evidence="4">ATCC 700696</strain>
    </source>
</reference>
<evidence type="ECO:0000313" key="4">
    <source>
        <dbReference type="Proteomes" id="UP000214689"/>
    </source>
</evidence>
<dbReference type="RefSeq" id="WP_094234048.1">
    <property type="nucleotide sequence ID" value="NZ_CP016199.1"/>
</dbReference>
<protein>
    <recommendedName>
        <fullName evidence="5">Transcriptional regulator</fullName>
    </recommendedName>
</protein>
<dbReference type="Pfam" id="PF13309">
    <property type="entry name" value="HTH_22"/>
    <property type="match status" value="1"/>
</dbReference>
<dbReference type="PANTHER" id="PTHR35568">
    <property type="entry name" value="TRANSCRIPTIONAL REGULATOR DAUR"/>
    <property type="match status" value="1"/>
</dbReference>
<name>A0A223AS64_9FIRM</name>
<dbReference type="AlphaFoldDB" id="A0A223AS64"/>
<evidence type="ECO:0000259" key="1">
    <source>
        <dbReference type="Pfam" id="PF08348"/>
    </source>
</evidence>
<evidence type="ECO:0000313" key="3">
    <source>
        <dbReference type="EMBL" id="ASS37818.1"/>
    </source>
</evidence>
<organism evidence="3 4">
    <name type="scientific">Mogibacterium pumilum</name>
    <dbReference type="NCBI Taxonomy" id="86332"/>
    <lineage>
        <taxon>Bacteria</taxon>
        <taxon>Bacillati</taxon>
        <taxon>Bacillota</taxon>
        <taxon>Clostridia</taxon>
        <taxon>Peptostreptococcales</taxon>
        <taxon>Anaerovoracaceae</taxon>
        <taxon>Mogibacterium</taxon>
    </lineage>
</organism>
<evidence type="ECO:0008006" key="5">
    <source>
        <dbReference type="Google" id="ProtNLM"/>
    </source>
</evidence>
<evidence type="ECO:0000259" key="2">
    <source>
        <dbReference type="Pfam" id="PF13309"/>
    </source>
</evidence>
<feature type="domain" description="YheO-like" evidence="1">
    <location>
        <begin position="7"/>
        <end position="115"/>
    </location>
</feature>
<accession>A0A223AS64</accession>
<dbReference type="Pfam" id="PF08348">
    <property type="entry name" value="PAS_6"/>
    <property type="match status" value="1"/>
</dbReference>
<sequence>MTQEERLDILAQVASGIAKLMGSDTEVVLHDLTKREIVFMHNNNITGRERSYRINPGVYDVISNLADGEGHLIGYASKSAQGKKLRASHFMFMDDENNPAAMICINQDPSKVQDIINYLSDSIKIHDVEEPTADDSAYSINDEDYIQNVMKDAIVKSIKQYDPSFVHTKEGKIKLLAKFKFQGLFSVKEAVPFICGQLSISQATLYNYLREIRDEEGREPYNELKLR</sequence>
<proteinExistence type="predicted"/>
<dbReference type="OrthoDB" id="9796595at2"/>
<dbReference type="InterPro" id="IPR013559">
    <property type="entry name" value="YheO"/>
</dbReference>
<dbReference type="InterPro" id="IPR039446">
    <property type="entry name" value="DauR-like"/>
</dbReference>
<keyword evidence="4" id="KW-1185">Reference proteome</keyword>
<feature type="domain" description="Transcriptional regulator DauR-like HTH" evidence="2">
    <location>
        <begin position="168"/>
        <end position="210"/>
    </location>
</feature>
<dbReference type="EMBL" id="CP016199">
    <property type="protein sequence ID" value="ASS37818.1"/>
    <property type="molecule type" value="Genomic_DNA"/>
</dbReference>
<dbReference type="Proteomes" id="UP000214689">
    <property type="component" value="Chromosome"/>
</dbReference>